<dbReference type="PANTHER" id="PTHR23245">
    <property type="entry name" value="TRNA METHYLTRANSFERASE"/>
    <property type="match status" value="1"/>
</dbReference>
<comment type="function">
    <text evidence="2">S-adenosyl-L-methionine-dependent transferase that acts as a component of the wybutosine biosynthesis pathway. Wybutosine is a hyper modified guanosine with a tricyclic base found at the 3'-position adjacent to the anticodon of eukaryotic phenylalanine tRNA. Catalyzes the transfer of the alpha-amino-alpha-carboxypropyl (acp) group from S-adenosyl-L-methionine to the C-7 position of 4-demethylwyosine (imG-14) to produce wybutosine-86.</text>
</comment>
<proteinExistence type="inferred from homology"/>
<dbReference type="InterPro" id="IPR029063">
    <property type="entry name" value="SAM-dependent_MTases_sf"/>
</dbReference>
<dbReference type="GO" id="GO:0008757">
    <property type="term" value="F:S-adenosylmethionine-dependent methyltransferase activity"/>
    <property type="evidence" value="ECO:0007669"/>
    <property type="project" value="InterPro"/>
</dbReference>
<dbReference type="SUPFAM" id="SSF53335">
    <property type="entry name" value="S-adenosyl-L-methionine-dependent methyltransferases"/>
    <property type="match status" value="1"/>
</dbReference>
<dbReference type="AlphaFoldDB" id="A0A1L0BZA3"/>
<reference evidence="5" key="1">
    <citation type="submission" date="2016-10" db="EMBL/GenBank/DDBJ databases">
        <authorList>
            <person name="Geijer C."/>
            <person name="Jareborg N."/>
            <person name="Dainat J."/>
        </authorList>
    </citation>
    <scope>NUCLEOTIDE SEQUENCE [LARGE SCALE GENOMIC DNA]</scope>
    <source>
        <strain evidence="5">PYCC 4715</strain>
    </source>
</reference>
<accession>A0A1L0BZA3</accession>
<dbReference type="Proteomes" id="UP000182259">
    <property type="component" value="Chromosome V"/>
</dbReference>
<dbReference type="GO" id="GO:0102522">
    <property type="term" value="F:tRNA 4-demethylwyosine alpha-amino-alpha-carboxypropyltransferase activity"/>
    <property type="evidence" value="ECO:0007669"/>
    <property type="project" value="UniProtKB-EC"/>
</dbReference>
<keyword evidence="2" id="KW-0808">Transferase</keyword>
<dbReference type="UniPathway" id="UPA00375"/>
<dbReference type="InterPro" id="IPR030382">
    <property type="entry name" value="MeTrfase_TRM5/TYW2"/>
</dbReference>
<comment type="subcellular location">
    <subcellularLocation>
        <location evidence="2">Cytoplasm</location>
    </subcellularLocation>
</comment>
<feature type="domain" description="SAM-dependent methyltransferase TRM5/TYW2-type" evidence="3">
    <location>
        <begin position="168"/>
        <end position="444"/>
    </location>
</feature>
<dbReference type="InterPro" id="IPR026274">
    <property type="entry name" value="tRNA_wybutosine_synth_prot_2"/>
</dbReference>
<comment type="similarity">
    <text evidence="2">Belongs to the class I-like SAM-binding methyltransferase superfamily. TRM5/TYW2 family.</text>
</comment>
<dbReference type="GO" id="GO:0008175">
    <property type="term" value="F:tRNA methyltransferase activity"/>
    <property type="evidence" value="ECO:0007669"/>
    <property type="project" value="TreeGrafter"/>
</dbReference>
<dbReference type="Gene3D" id="3.40.50.150">
    <property type="entry name" value="Vaccinia Virus protein VP39"/>
    <property type="match status" value="1"/>
</dbReference>
<keyword evidence="2" id="KW-0819">tRNA processing</keyword>
<protein>
    <recommendedName>
        <fullName evidence="2">tRNA wybutosine-synthesizing protein 2</fullName>
        <shortName evidence="2">tRNA-yW-synthesizing protein 2</shortName>
    </recommendedName>
    <alternativeName>
        <fullName evidence="2">tRNA(Phe) (4-demethylwyosine(37)-C(7)) aminocarboxypropyltransferase</fullName>
    </alternativeName>
</protein>
<dbReference type="GO" id="GO:0031591">
    <property type="term" value="P:wybutosine biosynthetic process"/>
    <property type="evidence" value="ECO:0007669"/>
    <property type="project" value="InterPro"/>
</dbReference>
<dbReference type="PANTHER" id="PTHR23245:SF25">
    <property type="entry name" value="TRNA WYBUTOSINE-SYNTHESIZING PROTEIN 2 HOMOLOG"/>
    <property type="match status" value="1"/>
</dbReference>
<comment type="pathway">
    <text evidence="2">tRNA modification; wybutosine-tRNA(Phe) biosynthesis.</text>
</comment>
<gene>
    <name evidence="4" type="ORF">SAMEA4029009_CIC11G00000005915</name>
</gene>
<dbReference type="PIRSF" id="PIRSF038972">
    <property type="entry name" value="Trm12"/>
    <property type="match status" value="1"/>
</dbReference>
<comment type="catalytic activity">
    <reaction evidence="1">
        <text>4-demethylwyosine(37) in tRNA(Phe) + S-adenosyl-L-methionine = 4-demethyl-7-[(3S)-3-amino-3-carboxypropyl]wyosine(37) in tRNA(Phe) + S-methyl-5'-thioadenosine + H(+)</text>
        <dbReference type="Rhea" id="RHEA:36355"/>
        <dbReference type="Rhea" id="RHEA-COMP:10164"/>
        <dbReference type="Rhea" id="RHEA-COMP:10378"/>
        <dbReference type="ChEBI" id="CHEBI:15378"/>
        <dbReference type="ChEBI" id="CHEBI:17509"/>
        <dbReference type="ChEBI" id="CHEBI:59789"/>
        <dbReference type="ChEBI" id="CHEBI:64315"/>
        <dbReference type="ChEBI" id="CHEBI:73550"/>
        <dbReference type="EC" id="2.5.1.114"/>
    </reaction>
</comment>
<evidence type="ECO:0000259" key="3">
    <source>
        <dbReference type="PROSITE" id="PS51684"/>
    </source>
</evidence>
<evidence type="ECO:0000256" key="2">
    <source>
        <dbReference type="PIRNR" id="PIRNR038972"/>
    </source>
</evidence>
<sequence>MFGLRTFVSGHYTVQRSEVPYHPVKMPSKVGINNKHIIKSVKTLLEKHGILDKSTKISSSDGYSYIYSVAPVEDVESILDEYSDEIVVEEHLVPSAARSTSRSLESVVRAYLEDARAAGVDVNVDLLMSKLPRKWSIYTPMVLFNTGGFDSEIWTEAFANSINASSFFNMVRAAFPATITHFAINKPIVEEDVMRRPFNLVALHGDFGPETSEVLFELPKPYDLEDAFWCHVVQNGIYQTWAPRYTMFSRGNITEKKRVLDNFKNLKGLVVMDFYAGIGYFTLSYLANGGTLLCWELNPWSIEGLVKGLSENGYKYQVFSSGELLTKEDYDRHLAQGVRAFVFHESNENVVTRLQQLGPLPVSHINLGLLPSLQASWSTVKTIRDQWTSRDIVVHVHENEHKDRFEQLLSKIGDYFKGEVIHLEKVKTFAPDIWHVVVDVGIGGEKEKEN</sequence>
<name>A0A1L0BZA3_9ASCO</name>
<evidence type="ECO:0000256" key="1">
    <source>
        <dbReference type="ARBA" id="ARBA00049400"/>
    </source>
</evidence>
<evidence type="ECO:0000313" key="4">
    <source>
        <dbReference type="EMBL" id="SGZ56679.1"/>
    </source>
</evidence>
<keyword evidence="2" id="KW-0949">S-adenosyl-L-methionine</keyword>
<dbReference type="PROSITE" id="PS51684">
    <property type="entry name" value="SAM_MT_TRM5_TYW2"/>
    <property type="match status" value="1"/>
</dbReference>
<evidence type="ECO:0000313" key="5">
    <source>
        <dbReference type="Proteomes" id="UP000182259"/>
    </source>
</evidence>
<keyword evidence="2" id="KW-0963">Cytoplasm</keyword>
<dbReference type="GO" id="GO:0005737">
    <property type="term" value="C:cytoplasm"/>
    <property type="evidence" value="ECO:0007669"/>
    <property type="project" value="UniProtKB-SubCell"/>
</dbReference>
<organism evidence="4 5">
    <name type="scientific">Sungouiella intermedia</name>
    <dbReference type="NCBI Taxonomy" id="45354"/>
    <lineage>
        <taxon>Eukaryota</taxon>
        <taxon>Fungi</taxon>
        <taxon>Dikarya</taxon>
        <taxon>Ascomycota</taxon>
        <taxon>Saccharomycotina</taxon>
        <taxon>Pichiomycetes</taxon>
        <taxon>Metschnikowiaceae</taxon>
        <taxon>Sungouiella</taxon>
    </lineage>
</organism>
<dbReference type="EMBL" id="LT635768">
    <property type="protein sequence ID" value="SGZ56679.1"/>
    <property type="molecule type" value="Genomic_DNA"/>
</dbReference>
<dbReference type="GO" id="GO:0030488">
    <property type="term" value="P:tRNA methylation"/>
    <property type="evidence" value="ECO:0007669"/>
    <property type="project" value="TreeGrafter"/>
</dbReference>